<feature type="compositionally biased region" description="Low complexity" evidence="1">
    <location>
        <begin position="1"/>
        <end position="19"/>
    </location>
</feature>
<evidence type="ECO:0000256" key="1">
    <source>
        <dbReference type="SAM" id="MobiDB-lite"/>
    </source>
</evidence>
<protein>
    <submittedName>
        <fullName evidence="3">Uncharacterized protein</fullName>
    </submittedName>
</protein>
<dbReference type="Proteomes" id="UP000224567">
    <property type="component" value="Unassembled WGS sequence"/>
</dbReference>
<dbReference type="EMBL" id="MLFT02000035">
    <property type="protein sequence ID" value="PHT30484.1"/>
    <property type="molecule type" value="Genomic_DNA"/>
</dbReference>
<dbReference type="STRING" id="33114.A0A2G2VBX8"/>
<dbReference type="AlphaFoldDB" id="A0A2G2VBX8"/>
<keyword evidence="2" id="KW-0472">Membrane</keyword>
<dbReference type="InterPro" id="IPR015683">
    <property type="entry name" value="Ionotropic_Glu_rcpt"/>
</dbReference>
<comment type="caution">
    <text evidence="3">The sequence shown here is derived from an EMBL/GenBank/DDBJ whole genome shotgun (WGS) entry which is preliminary data.</text>
</comment>
<dbReference type="Gene3D" id="3.40.50.2300">
    <property type="match status" value="1"/>
</dbReference>
<dbReference type="Gene3D" id="3.40.190.10">
    <property type="entry name" value="Periplasmic binding protein-like II"/>
    <property type="match status" value="1"/>
</dbReference>
<keyword evidence="2" id="KW-0812">Transmembrane</keyword>
<organism evidence="3 4">
    <name type="scientific">Capsicum baccatum</name>
    <name type="common">Peruvian pepper</name>
    <dbReference type="NCBI Taxonomy" id="33114"/>
    <lineage>
        <taxon>Eukaryota</taxon>
        <taxon>Viridiplantae</taxon>
        <taxon>Streptophyta</taxon>
        <taxon>Embryophyta</taxon>
        <taxon>Tracheophyta</taxon>
        <taxon>Spermatophyta</taxon>
        <taxon>Magnoliopsida</taxon>
        <taxon>eudicotyledons</taxon>
        <taxon>Gunneridae</taxon>
        <taxon>Pentapetalae</taxon>
        <taxon>asterids</taxon>
        <taxon>lamiids</taxon>
        <taxon>Solanales</taxon>
        <taxon>Solanaceae</taxon>
        <taxon>Solanoideae</taxon>
        <taxon>Capsiceae</taxon>
        <taxon>Capsicum</taxon>
    </lineage>
</organism>
<feature type="region of interest" description="Disordered" evidence="1">
    <location>
        <begin position="1"/>
        <end position="20"/>
    </location>
</feature>
<gene>
    <name evidence="3" type="ORF">CQW23_29951</name>
</gene>
<dbReference type="SUPFAM" id="SSF53850">
    <property type="entry name" value="Periplasmic binding protein-like II"/>
    <property type="match status" value="1"/>
</dbReference>
<feature type="transmembrane region" description="Helical" evidence="2">
    <location>
        <begin position="234"/>
        <end position="252"/>
    </location>
</feature>
<dbReference type="SUPFAM" id="SSF53822">
    <property type="entry name" value="Periplasmic binding protein-like I"/>
    <property type="match status" value="1"/>
</dbReference>
<keyword evidence="4" id="KW-1185">Reference proteome</keyword>
<accession>A0A2G2VBX8</accession>
<keyword evidence="2" id="KW-1133">Transmembrane helix</keyword>
<feature type="transmembrane region" description="Helical" evidence="2">
    <location>
        <begin position="264"/>
        <end position="283"/>
    </location>
</feature>
<reference evidence="4" key="2">
    <citation type="journal article" date="2017" name="J. Anim. Genet.">
        <title>Multiple reference genome sequences of hot pepper reveal the massive evolution of plant disease resistance genes by retroduplication.</title>
        <authorList>
            <person name="Kim S."/>
            <person name="Park J."/>
            <person name="Yeom S.-I."/>
            <person name="Kim Y.-M."/>
            <person name="Seo E."/>
            <person name="Kim K.-T."/>
            <person name="Kim M.-S."/>
            <person name="Lee J.M."/>
            <person name="Cheong K."/>
            <person name="Shin H.-S."/>
            <person name="Kim S.-B."/>
            <person name="Han K."/>
            <person name="Lee J."/>
            <person name="Park M."/>
            <person name="Lee H.-A."/>
            <person name="Lee H.-Y."/>
            <person name="Lee Y."/>
            <person name="Oh S."/>
            <person name="Lee J.H."/>
            <person name="Choi E."/>
            <person name="Choi E."/>
            <person name="Lee S.E."/>
            <person name="Jeon J."/>
            <person name="Kim H."/>
            <person name="Choi G."/>
            <person name="Song H."/>
            <person name="Lee J."/>
            <person name="Lee S.-C."/>
            <person name="Kwon J.-K."/>
            <person name="Lee H.-Y."/>
            <person name="Koo N."/>
            <person name="Hong Y."/>
            <person name="Kim R.W."/>
            <person name="Kang W.-H."/>
            <person name="Huh J.H."/>
            <person name="Kang B.-C."/>
            <person name="Yang T.-J."/>
            <person name="Lee Y.-H."/>
            <person name="Bennetzen J.L."/>
            <person name="Choi D."/>
        </authorList>
    </citation>
    <scope>NUCLEOTIDE SEQUENCE [LARGE SCALE GENOMIC DNA]</scope>
    <source>
        <strain evidence="4">cv. PBC81</strain>
    </source>
</reference>
<name>A0A2G2VBX8_CAPBA</name>
<dbReference type="OrthoDB" id="5984008at2759"/>
<evidence type="ECO:0000313" key="4">
    <source>
        <dbReference type="Proteomes" id="UP000224567"/>
    </source>
</evidence>
<dbReference type="PANTHER" id="PTHR34836">
    <property type="entry name" value="OS06G0188250 PROTEIN"/>
    <property type="match status" value="1"/>
</dbReference>
<evidence type="ECO:0000313" key="3">
    <source>
        <dbReference type="EMBL" id="PHT30484.1"/>
    </source>
</evidence>
<reference evidence="3 4" key="1">
    <citation type="journal article" date="2017" name="Genome Biol.">
        <title>New reference genome sequences of hot pepper reveal the massive evolution of plant disease-resistance genes by retroduplication.</title>
        <authorList>
            <person name="Kim S."/>
            <person name="Park J."/>
            <person name="Yeom S.I."/>
            <person name="Kim Y.M."/>
            <person name="Seo E."/>
            <person name="Kim K.T."/>
            <person name="Kim M.S."/>
            <person name="Lee J.M."/>
            <person name="Cheong K."/>
            <person name="Shin H.S."/>
            <person name="Kim S.B."/>
            <person name="Han K."/>
            <person name="Lee J."/>
            <person name="Park M."/>
            <person name="Lee H.A."/>
            <person name="Lee H.Y."/>
            <person name="Lee Y."/>
            <person name="Oh S."/>
            <person name="Lee J.H."/>
            <person name="Choi E."/>
            <person name="Choi E."/>
            <person name="Lee S.E."/>
            <person name="Jeon J."/>
            <person name="Kim H."/>
            <person name="Choi G."/>
            <person name="Song H."/>
            <person name="Lee J."/>
            <person name="Lee S.C."/>
            <person name="Kwon J.K."/>
            <person name="Lee H.Y."/>
            <person name="Koo N."/>
            <person name="Hong Y."/>
            <person name="Kim R.W."/>
            <person name="Kang W.H."/>
            <person name="Huh J.H."/>
            <person name="Kang B.C."/>
            <person name="Yang T.J."/>
            <person name="Lee Y.H."/>
            <person name="Bennetzen J.L."/>
            <person name="Choi D."/>
        </authorList>
    </citation>
    <scope>NUCLEOTIDE SEQUENCE [LARGE SCALE GENOMIC DNA]</scope>
    <source>
        <strain evidence="4">cv. PBC81</strain>
    </source>
</reference>
<proteinExistence type="predicted"/>
<sequence length="289" mass="32127">MSMKKPSLLKSSTLSSGESTDQNILKKKDIQVLAHMLSRLIDATWATAKAMQKLSGSNSSELLKNILLSDFEGLSGKVIFKNGMLYQRPTFRIINNGVKLKIGNGLGGALESIWWPGGKQTVPKGWTIGGVDKPLKIGVPARGAFNQFVTVNFNQERNETLIGGFSVHVFEAVVRQLPYYLPYVLVPFYGTYDEMVVGVSNKPYVDSGLVMVVTERPKLKKAHFIVIKAFKLKLWMLLSVMSMSTGVVIWLNEYVNDNPDFSGSFPQLIGSMLWFSVTVLSFSQSKFQN</sequence>
<dbReference type="PANTHER" id="PTHR34836:SF1">
    <property type="entry name" value="OS09G0428600 PROTEIN"/>
    <property type="match status" value="1"/>
</dbReference>
<evidence type="ECO:0000256" key="2">
    <source>
        <dbReference type="SAM" id="Phobius"/>
    </source>
</evidence>
<dbReference type="InterPro" id="IPR028082">
    <property type="entry name" value="Peripla_BP_I"/>
</dbReference>